<accession>A0A8S9S0U3</accession>
<organism evidence="1 2">
    <name type="scientific">Brassica cretica</name>
    <name type="common">Mustard</name>
    <dbReference type="NCBI Taxonomy" id="69181"/>
    <lineage>
        <taxon>Eukaryota</taxon>
        <taxon>Viridiplantae</taxon>
        <taxon>Streptophyta</taxon>
        <taxon>Embryophyta</taxon>
        <taxon>Tracheophyta</taxon>
        <taxon>Spermatophyta</taxon>
        <taxon>Magnoliopsida</taxon>
        <taxon>eudicotyledons</taxon>
        <taxon>Gunneridae</taxon>
        <taxon>Pentapetalae</taxon>
        <taxon>rosids</taxon>
        <taxon>malvids</taxon>
        <taxon>Brassicales</taxon>
        <taxon>Brassicaceae</taxon>
        <taxon>Brassiceae</taxon>
        <taxon>Brassica</taxon>
    </lineage>
</organism>
<comment type="caution">
    <text evidence="1">The sequence shown here is derived from an EMBL/GenBank/DDBJ whole genome shotgun (WGS) entry which is preliminary data.</text>
</comment>
<sequence length="81" mass="9490">MTVPSAELRRRFHYLRRWTDGELTAKDLGLVDIRYVFLWVVLETLEFSTKGWSYGEQGGDSFIFFSSLKSRHVLSRVMVNS</sequence>
<dbReference type="AlphaFoldDB" id="A0A8S9S0U3"/>
<reference evidence="1" key="1">
    <citation type="submission" date="2019-12" db="EMBL/GenBank/DDBJ databases">
        <title>Genome sequencing and annotation of Brassica cretica.</title>
        <authorList>
            <person name="Studholme D.J."/>
            <person name="Sarris P."/>
        </authorList>
    </citation>
    <scope>NUCLEOTIDE SEQUENCE</scope>
    <source>
        <strain evidence="1">PFS-109/04</strain>
        <tissue evidence="1">Leaf</tissue>
    </source>
</reference>
<name>A0A8S9S0U3_BRACR</name>
<dbReference type="EMBL" id="QGKX02000088">
    <property type="protein sequence ID" value="KAF3585982.1"/>
    <property type="molecule type" value="Genomic_DNA"/>
</dbReference>
<gene>
    <name evidence="1" type="ORF">F2Q69_00026341</name>
</gene>
<proteinExistence type="predicted"/>
<dbReference type="Proteomes" id="UP000712600">
    <property type="component" value="Unassembled WGS sequence"/>
</dbReference>
<evidence type="ECO:0000313" key="1">
    <source>
        <dbReference type="EMBL" id="KAF3585982.1"/>
    </source>
</evidence>
<protein>
    <submittedName>
        <fullName evidence="1">Uncharacterized protein</fullName>
    </submittedName>
</protein>
<evidence type="ECO:0000313" key="2">
    <source>
        <dbReference type="Proteomes" id="UP000712600"/>
    </source>
</evidence>